<name>N6UU07_DENPD</name>
<keyword evidence="11" id="KW-0333">Golgi apparatus</keyword>
<dbReference type="Pfam" id="PF03360">
    <property type="entry name" value="Glyco_transf_43"/>
    <property type="match status" value="1"/>
</dbReference>
<dbReference type="GO" id="GO:0005975">
    <property type="term" value="P:carbohydrate metabolic process"/>
    <property type="evidence" value="ECO:0007669"/>
    <property type="project" value="TreeGrafter"/>
</dbReference>
<dbReference type="Gene3D" id="3.90.550.10">
    <property type="entry name" value="Spore Coat Polysaccharide Biosynthesis Protein SpsA, Chain A"/>
    <property type="match status" value="1"/>
</dbReference>
<comment type="cofactor">
    <cofactor evidence="11">
        <name>Mn(2+)</name>
        <dbReference type="ChEBI" id="CHEBI:29035"/>
    </cofactor>
</comment>
<keyword evidence="7" id="KW-1133">Transmembrane helix</keyword>
<keyword evidence="11" id="KW-0479">Metal-binding</keyword>
<keyword evidence="11" id="KW-0464">Manganese</keyword>
<evidence type="ECO:0000256" key="6">
    <source>
        <dbReference type="ARBA" id="ARBA00022968"/>
    </source>
</evidence>
<keyword evidence="9" id="KW-0325">Glycoprotein</keyword>
<comment type="similarity">
    <text evidence="2 11">Belongs to the glycosyltransferase 43 family.</text>
</comment>
<dbReference type="OrthoDB" id="675023at2759"/>
<comment type="catalytic activity">
    <reaction evidence="10 11">
        <text>3-O-(beta-D-galactosyl-(1-&gt;3)-beta-D-galactosyl-(1-&gt;4)-beta-D-xylosyl)-L-seryl-[protein] + UDP-alpha-D-glucuronate = 3-O-(beta-D-GlcA-(1-&gt;3)-beta-D-Gal-(1-&gt;3)-beta-D-Gal-(1-&gt;4)-beta-D-Xyl)-L-seryl-[protein] + UDP + H(+)</text>
        <dbReference type="Rhea" id="RHEA:24168"/>
        <dbReference type="Rhea" id="RHEA-COMP:12571"/>
        <dbReference type="Rhea" id="RHEA-COMP:12573"/>
        <dbReference type="ChEBI" id="CHEBI:15378"/>
        <dbReference type="ChEBI" id="CHEBI:58052"/>
        <dbReference type="ChEBI" id="CHEBI:58223"/>
        <dbReference type="ChEBI" id="CHEBI:132090"/>
        <dbReference type="ChEBI" id="CHEBI:132093"/>
        <dbReference type="EC" id="2.4.1.135"/>
    </reaction>
</comment>
<accession>N6UU07</accession>
<proteinExistence type="inferred from homology"/>
<sequence>MLNNNSHQDKGNQASSSFGAIIESDFYVTVFTRLSGKVTGYKSGWLPNRPFAIDMAGFAISLDLILEKTDANFSYQMAKGMQESEFLSYFTTKEELEPLADQCTKVYVWHTRTETPKINGIIPNLEV</sequence>
<dbReference type="EMBL" id="KB739394">
    <property type="protein sequence ID" value="ENN82287.1"/>
    <property type="molecule type" value="Genomic_DNA"/>
</dbReference>
<dbReference type="PANTHER" id="PTHR10896:SF65">
    <property type="entry name" value="GALACTOSYLGALACTOSYLXYLOSYLPROTEIN 3-BETA-GLUCURONOSYLTRANSFERASE 3"/>
    <property type="match status" value="1"/>
</dbReference>
<organism evidence="12">
    <name type="scientific">Dendroctonus ponderosae</name>
    <name type="common">Mountain pine beetle</name>
    <dbReference type="NCBI Taxonomy" id="77166"/>
    <lineage>
        <taxon>Eukaryota</taxon>
        <taxon>Metazoa</taxon>
        <taxon>Ecdysozoa</taxon>
        <taxon>Arthropoda</taxon>
        <taxon>Hexapoda</taxon>
        <taxon>Insecta</taxon>
        <taxon>Pterygota</taxon>
        <taxon>Neoptera</taxon>
        <taxon>Endopterygota</taxon>
        <taxon>Coleoptera</taxon>
        <taxon>Polyphaga</taxon>
        <taxon>Cucujiformia</taxon>
        <taxon>Curculionidae</taxon>
        <taxon>Scolytinae</taxon>
        <taxon>Dendroctonus</taxon>
    </lineage>
</organism>
<keyword evidence="4 11" id="KW-0808">Transferase</keyword>
<comment type="pathway">
    <text evidence="11">Protein modification; protein glycosylation.</text>
</comment>
<comment type="subcellular location">
    <subcellularLocation>
        <location evidence="11">Golgi apparatus membrane</location>
        <topology evidence="11">Single-pass type II membrane protein</topology>
    </subcellularLocation>
    <subcellularLocation>
        <location evidence="1">Membrane</location>
        <topology evidence="1">Single-pass type II membrane protein</topology>
    </subcellularLocation>
</comment>
<gene>
    <name evidence="12" type="ORF">YQE_01337</name>
</gene>
<evidence type="ECO:0000256" key="1">
    <source>
        <dbReference type="ARBA" id="ARBA00004606"/>
    </source>
</evidence>
<evidence type="ECO:0000256" key="4">
    <source>
        <dbReference type="ARBA" id="ARBA00022679"/>
    </source>
</evidence>
<keyword evidence="8" id="KW-0472">Membrane</keyword>
<keyword evidence="5" id="KW-0812">Transmembrane</keyword>
<dbReference type="HOGENOM" id="CLU_1972735_0_0_1"/>
<evidence type="ECO:0000256" key="2">
    <source>
        <dbReference type="ARBA" id="ARBA00007706"/>
    </source>
</evidence>
<dbReference type="InterPro" id="IPR029044">
    <property type="entry name" value="Nucleotide-diphossugar_trans"/>
</dbReference>
<protein>
    <recommendedName>
        <fullName evidence="3 11">Galactosylgalactosylxylosylprotein 3-beta-glucuronosyltransferase</fullName>
        <ecNumber evidence="3 11">2.4.1.135</ecNumber>
    </recommendedName>
</protein>
<dbReference type="UniPathway" id="UPA00378"/>
<evidence type="ECO:0000313" key="12">
    <source>
        <dbReference type="EMBL" id="ENN82287.1"/>
    </source>
</evidence>
<evidence type="ECO:0000256" key="3">
    <source>
        <dbReference type="ARBA" id="ARBA00012641"/>
    </source>
</evidence>
<dbReference type="GO" id="GO:0000139">
    <property type="term" value="C:Golgi membrane"/>
    <property type="evidence" value="ECO:0007669"/>
    <property type="project" value="UniProtKB-SubCell"/>
</dbReference>
<dbReference type="SUPFAM" id="SSF53448">
    <property type="entry name" value="Nucleotide-diphospho-sugar transferases"/>
    <property type="match status" value="1"/>
</dbReference>
<evidence type="ECO:0000256" key="11">
    <source>
        <dbReference type="RuleBase" id="RU363127"/>
    </source>
</evidence>
<evidence type="ECO:0000256" key="10">
    <source>
        <dbReference type="ARBA" id="ARBA00047979"/>
    </source>
</evidence>
<evidence type="ECO:0000256" key="7">
    <source>
        <dbReference type="ARBA" id="ARBA00022989"/>
    </source>
</evidence>
<keyword evidence="6 11" id="KW-0735">Signal-anchor</keyword>
<dbReference type="AlphaFoldDB" id="N6UU07"/>
<evidence type="ECO:0000256" key="5">
    <source>
        <dbReference type="ARBA" id="ARBA00022692"/>
    </source>
</evidence>
<dbReference type="InterPro" id="IPR005027">
    <property type="entry name" value="Glyco_trans_43"/>
</dbReference>
<evidence type="ECO:0000256" key="8">
    <source>
        <dbReference type="ARBA" id="ARBA00023136"/>
    </source>
</evidence>
<reference evidence="12" key="1">
    <citation type="journal article" date="2013" name="Genome Biol.">
        <title>Draft genome of the mountain pine beetle, Dendroctonus ponderosae Hopkins, a major forest pest.</title>
        <authorList>
            <person name="Keeling C.I."/>
            <person name="Yuen M.M."/>
            <person name="Liao N.Y."/>
            <person name="Docking T.R."/>
            <person name="Chan S.K."/>
            <person name="Taylor G.A."/>
            <person name="Palmquist D.L."/>
            <person name="Jackman S.D."/>
            <person name="Nguyen A."/>
            <person name="Li M."/>
            <person name="Henderson H."/>
            <person name="Janes J.K."/>
            <person name="Zhao Y."/>
            <person name="Pandoh P."/>
            <person name="Moore R."/>
            <person name="Sperling F.A."/>
            <person name="Huber D.P."/>
            <person name="Birol I."/>
            <person name="Jones S.J."/>
            <person name="Bohlmann J."/>
        </authorList>
    </citation>
    <scope>NUCLEOTIDE SEQUENCE</scope>
</reference>
<dbReference type="PANTHER" id="PTHR10896">
    <property type="entry name" value="GALACTOSYLGALACTOSYLXYLOSYLPROTEIN 3-BETA-GLUCURONOSYLTRANSFERASE BETA-1,3-GLUCURONYLTRANSFERASE"/>
    <property type="match status" value="1"/>
</dbReference>
<dbReference type="GO" id="GO:0050650">
    <property type="term" value="P:chondroitin sulfate proteoglycan biosynthetic process"/>
    <property type="evidence" value="ECO:0007669"/>
    <property type="project" value="TreeGrafter"/>
</dbReference>
<feature type="non-terminal residue" evidence="12">
    <location>
        <position position="1"/>
    </location>
</feature>
<dbReference type="EC" id="2.4.1.135" evidence="3 11"/>
<dbReference type="GO" id="GO:0046872">
    <property type="term" value="F:metal ion binding"/>
    <property type="evidence" value="ECO:0007669"/>
    <property type="project" value="UniProtKB-KW"/>
</dbReference>
<evidence type="ECO:0000256" key="9">
    <source>
        <dbReference type="ARBA" id="ARBA00023180"/>
    </source>
</evidence>
<dbReference type="GO" id="GO:0015018">
    <property type="term" value="F:galactosylgalactosylxylosylprotein 3-beta-glucuronosyltransferase activity"/>
    <property type="evidence" value="ECO:0007669"/>
    <property type="project" value="UniProtKB-UniRule"/>
</dbReference>